<protein>
    <submittedName>
        <fullName evidence="1">Gamma carbonic anhydrase family protein</fullName>
    </submittedName>
</protein>
<dbReference type="EMBL" id="JACXAI010000014">
    <property type="protein sequence ID" value="MBD1380927.1"/>
    <property type="molecule type" value="Genomic_DNA"/>
</dbReference>
<dbReference type="InterPro" id="IPR050484">
    <property type="entry name" value="Transf_Hexapept/Carb_Anhydrase"/>
</dbReference>
<dbReference type="InterPro" id="IPR047324">
    <property type="entry name" value="LbH_gamma_CA-like"/>
</dbReference>
<keyword evidence="2" id="KW-1185">Reference proteome</keyword>
<dbReference type="PANTHER" id="PTHR13061">
    <property type="entry name" value="DYNACTIN SUBUNIT P25"/>
    <property type="match status" value="1"/>
</dbReference>
<organism evidence="1 2">
    <name type="scientific">Metabacillus arenae</name>
    <dbReference type="NCBI Taxonomy" id="2771434"/>
    <lineage>
        <taxon>Bacteria</taxon>
        <taxon>Bacillati</taxon>
        <taxon>Bacillota</taxon>
        <taxon>Bacilli</taxon>
        <taxon>Bacillales</taxon>
        <taxon>Bacillaceae</taxon>
        <taxon>Metabacillus</taxon>
    </lineage>
</organism>
<dbReference type="CDD" id="cd04645">
    <property type="entry name" value="LbH_gamma_CA_like"/>
    <property type="match status" value="1"/>
</dbReference>
<dbReference type="RefSeq" id="WP_191158525.1">
    <property type="nucleotide sequence ID" value="NZ_JACXAI010000014.1"/>
</dbReference>
<proteinExistence type="predicted"/>
<dbReference type="Gene3D" id="2.160.10.10">
    <property type="entry name" value="Hexapeptide repeat proteins"/>
    <property type="match status" value="1"/>
</dbReference>
<evidence type="ECO:0000313" key="2">
    <source>
        <dbReference type="Proteomes" id="UP000626844"/>
    </source>
</evidence>
<comment type="caution">
    <text evidence="1">The sequence shown here is derived from an EMBL/GenBank/DDBJ whole genome shotgun (WGS) entry which is preliminary data.</text>
</comment>
<name>A0A926RY82_9BACI</name>
<dbReference type="PANTHER" id="PTHR13061:SF29">
    <property type="entry name" value="GAMMA CARBONIC ANHYDRASE-LIKE 1, MITOCHONDRIAL-RELATED"/>
    <property type="match status" value="1"/>
</dbReference>
<sequence length="171" mass="18456">MGIFRLNDYSPIIDPSAYIAPGAQIIGNVEIKANASIWFNAVLRGDNEKLLIDEGANVQDGAVVHSDPGYPVYIGKNVTVGHNCVIHGCKIEEDAVIGMNGTVLNGAVIKKQAFMAAGALVTENKIIEERMLAAGVPAKELKEASSNLLERAQEGASFYRNNGKRYKENRI</sequence>
<reference evidence="1" key="1">
    <citation type="submission" date="2020-09" db="EMBL/GenBank/DDBJ databases">
        <title>A novel bacterium of genus Bacillus, isolated from South China Sea.</title>
        <authorList>
            <person name="Huang H."/>
            <person name="Mo K."/>
            <person name="Hu Y."/>
        </authorList>
    </citation>
    <scope>NUCLEOTIDE SEQUENCE</scope>
    <source>
        <strain evidence="1">IB182487</strain>
    </source>
</reference>
<gene>
    <name evidence="1" type="ORF">IC621_11855</name>
</gene>
<evidence type="ECO:0000313" key="1">
    <source>
        <dbReference type="EMBL" id="MBD1380927.1"/>
    </source>
</evidence>
<dbReference type="AlphaFoldDB" id="A0A926RY82"/>
<dbReference type="InterPro" id="IPR011004">
    <property type="entry name" value="Trimer_LpxA-like_sf"/>
</dbReference>
<dbReference type="SUPFAM" id="SSF51161">
    <property type="entry name" value="Trimeric LpxA-like enzymes"/>
    <property type="match status" value="1"/>
</dbReference>
<accession>A0A926RY82</accession>
<dbReference type="Proteomes" id="UP000626844">
    <property type="component" value="Unassembled WGS sequence"/>
</dbReference>